<dbReference type="InterPro" id="IPR025877">
    <property type="entry name" value="MobA-like_NTP_Trfase"/>
</dbReference>
<dbReference type="RefSeq" id="WP_318953246.1">
    <property type="nucleotide sequence ID" value="NZ_CP137555.1"/>
</dbReference>
<dbReference type="PANTHER" id="PTHR43777:SF1">
    <property type="entry name" value="MOLYBDENUM COFACTOR CYTIDYLYLTRANSFERASE"/>
    <property type="match status" value="1"/>
</dbReference>
<dbReference type="InterPro" id="IPR029044">
    <property type="entry name" value="Nucleotide-diphossugar_trans"/>
</dbReference>
<evidence type="ECO:0000313" key="3">
    <source>
        <dbReference type="EMBL" id="WOX04770.1"/>
    </source>
</evidence>
<keyword evidence="4" id="KW-1185">Reference proteome</keyword>
<name>A0AAU0MX44_9GAMM</name>
<dbReference type="AlphaFoldDB" id="A0AAU0MX44"/>
<dbReference type="Gene3D" id="3.90.550.10">
    <property type="entry name" value="Spore Coat Polysaccharide Biosynthesis Protein SpsA, Chain A"/>
    <property type="match status" value="1"/>
</dbReference>
<dbReference type="GO" id="GO:0016779">
    <property type="term" value="F:nucleotidyltransferase activity"/>
    <property type="evidence" value="ECO:0007669"/>
    <property type="project" value="UniProtKB-ARBA"/>
</dbReference>
<protein>
    <submittedName>
        <fullName evidence="3">Nucleotidyltransferase family protein</fullName>
    </submittedName>
</protein>
<evidence type="ECO:0000259" key="2">
    <source>
        <dbReference type="Pfam" id="PF12804"/>
    </source>
</evidence>
<evidence type="ECO:0000256" key="1">
    <source>
        <dbReference type="ARBA" id="ARBA00022842"/>
    </source>
</evidence>
<dbReference type="CDD" id="cd04182">
    <property type="entry name" value="GT_2_like_f"/>
    <property type="match status" value="1"/>
</dbReference>
<keyword evidence="1" id="KW-0460">Magnesium</keyword>
<evidence type="ECO:0000313" key="4">
    <source>
        <dbReference type="Proteomes" id="UP001302477"/>
    </source>
</evidence>
<dbReference type="PANTHER" id="PTHR43777">
    <property type="entry name" value="MOLYBDENUM COFACTOR CYTIDYLYLTRANSFERASE"/>
    <property type="match status" value="1"/>
</dbReference>
<proteinExistence type="predicted"/>
<sequence>MYSEVSGAMHSDFDNLPYELGGRTLGLVMAAGFSRRFGGVDKRTLRLADGVGLLEHTLAQLRPVFTDTSGASLLAVVIRPDDCPTALGIPDDCHIVRAPNARCGLGASISDGMTAVREMSFIRDIDSVAILLGDMPALQPAILTKLLKLSANDAIVRPRFNMQCGHPVVFGRKFWPALYGLTGDEGARQVIAANVSALTVVDVDDPGTLLDIDTRGAFDRHWQGNAGMTSNLFPAAQD</sequence>
<dbReference type="Pfam" id="PF12804">
    <property type="entry name" value="NTP_transf_3"/>
    <property type="match status" value="1"/>
</dbReference>
<dbReference type="EMBL" id="CP137555">
    <property type="protein sequence ID" value="WOX04770.1"/>
    <property type="molecule type" value="Genomic_DNA"/>
</dbReference>
<gene>
    <name evidence="3" type="ORF">R5R33_13610</name>
</gene>
<reference evidence="3 4" key="1">
    <citation type="submission" date="2023-10" db="EMBL/GenBank/DDBJ databases">
        <title>Description of Microbulbifer bruguierae sp. nov., isolated from the sediments of mangrove plant Bruguiera sexangula and comparative genomic analyses of the genus Microbulbifer.</title>
        <authorList>
            <person name="Long M."/>
        </authorList>
    </citation>
    <scope>NUCLEOTIDE SEQUENCE [LARGE SCALE GENOMIC DNA]</scope>
    <source>
        <strain evidence="3 4">SPO729</strain>
    </source>
</reference>
<organism evidence="3 4">
    <name type="scientific">Microbulbifer pacificus</name>
    <dbReference type="NCBI Taxonomy" id="407164"/>
    <lineage>
        <taxon>Bacteria</taxon>
        <taxon>Pseudomonadati</taxon>
        <taxon>Pseudomonadota</taxon>
        <taxon>Gammaproteobacteria</taxon>
        <taxon>Cellvibrionales</taxon>
        <taxon>Microbulbiferaceae</taxon>
        <taxon>Microbulbifer</taxon>
    </lineage>
</organism>
<feature type="domain" description="MobA-like NTP transferase" evidence="2">
    <location>
        <begin position="26"/>
        <end position="194"/>
    </location>
</feature>
<dbReference type="KEGG" id="mpaf:R5R33_13610"/>
<dbReference type="Proteomes" id="UP001302477">
    <property type="component" value="Chromosome"/>
</dbReference>
<accession>A0AAU0MX44</accession>
<dbReference type="SUPFAM" id="SSF53448">
    <property type="entry name" value="Nucleotide-diphospho-sugar transferases"/>
    <property type="match status" value="1"/>
</dbReference>